<dbReference type="GO" id="GO:0005524">
    <property type="term" value="F:ATP binding"/>
    <property type="evidence" value="ECO:0007669"/>
    <property type="project" value="UniProtKB-KW"/>
</dbReference>
<feature type="domain" description="Protein kinase" evidence="5">
    <location>
        <begin position="18"/>
        <end position="325"/>
    </location>
</feature>
<dbReference type="RefSeq" id="WP_012241628.1">
    <property type="nucleotide sequence ID" value="NC_010162.1"/>
</dbReference>
<dbReference type="EC" id="2.7.11.1" evidence="6"/>
<dbReference type="SUPFAM" id="SSF48452">
    <property type="entry name" value="TPR-like"/>
    <property type="match status" value="2"/>
</dbReference>
<dbReference type="InterPro" id="IPR027417">
    <property type="entry name" value="P-loop_NTPase"/>
</dbReference>
<organism evidence="6 7">
    <name type="scientific">Sorangium cellulosum (strain So ce56)</name>
    <name type="common">Polyangium cellulosum (strain So ce56)</name>
    <dbReference type="NCBI Taxonomy" id="448385"/>
    <lineage>
        <taxon>Bacteria</taxon>
        <taxon>Pseudomonadati</taxon>
        <taxon>Myxococcota</taxon>
        <taxon>Polyangia</taxon>
        <taxon>Polyangiales</taxon>
        <taxon>Polyangiaceae</taxon>
        <taxon>Sorangium</taxon>
    </lineage>
</organism>
<dbReference type="InterPro" id="IPR041664">
    <property type="entry name" value="AAA_16"/>
</dbReference>
<dbReference type="PROSITE" id="PS00108">
    <property type="entry name" value="PROTEIN_KINASE_ST"/>
    <property type="match status" value="1"/>
</dbReference>
<dbReference type="SMART" id="SM00220">
    <property type="entry name" value="S_TKc"/>
    <property type="match status" value="1"/>
</dbReference>
<reference evidence="6 7" key="1">
    <citation type="journal article" date="2007" name="Nat. Biotechnol.">
        <title>Complete genome sequence of the myxobacterium Sorangium cellulosum.</title>
        <authorList>
            <person name="Schneiker S."/>
            <person name="Perlova O."/>
            <person name="Kaiser O."/>
            <person name="Gerth K."/>
            <person name="Alici A."/>
            <person name="Altmeyer M.O."/>
            <person name="Bartels D."/>
            <person name="Bekel T."/>
            <person name="Beyer S."/>
            <person name="Bode E."/>
            <person name="Bode H.B."/>
            <person name="Bolten C.J."/>
            <person name="Choudhuri J.V."/>
            <person name="Doss S."/>
            <person name="Elnakady Y.A."/>
            <person name="Frank B."/>
            <person name="Gaigalat L."/>
            <person name="Goesmann A."/>
            <person name="Groeger C."/>
            <person name="Gross F."/>
            <person name="Jelsbak L."/>
            <person name="Jelsbak L."/>
            <person name="Kalinowski J."/>
            <person name="Kegler C."/>
            <person name="Knauber T."/>
            <person name="Konietzny S."/>
            <person name="Kopp M."/>
            <person name="Krause L."/>
            <person name="Krug D."/>
            <person name="Linke B."/>
            <person name="Mahmud T."/>
            <person name="Martinez-Arias R."/>
            <person name="McHardy A.C."/>
            <person name="Merai M."/>
            <person name="Meyer F."/>
            <person name="Mormann S."/>
            <person name="Munoz-Dorado J."/>
            <person name="Perez J."/>
            <person name="Pradella S."/>
            <person name="Rachid S."/>
            <person name="Raddatz G."/>
            <person name="Rosenau F."/>
            <person name="Rueckert C."/>
            <person name="Sasse F."/>
            <person name="Scharfe M."/>
            <person name="Schuster S.C."/>
            <person name="Suen G."/>
            <person name="Treuner-Lange A."/>
            <person name="Velicer G.J."/>
            <person name="Vorholter F.-J."/>
            <person name="Weissman K.J."/>
            <person name="Welch R.D."/>
            <person name="Wenzel S.C."/>
            <person name="Whitworth D.E."/>
            <person name="Wilhelm S."/>
            <person name="Wittmann C."/>
            <person name="Bloecker H."/>
            <person name="Puehler A."/>
            <person name="Mueller R."/>
        </authorList>
    </citation>
    <scope>NUCLEOTIDE SEQUENCE [LARGE SCALE GENOMIC DNA]</scope>
    <source>
        <strain evidence="7">So ce56</strain>
    </source>
</reference>
<dbReference type="SUPFAM" id="SSF56112">
    <property type="entry name" value="Protein kinase-like (PK-like)"/>
    <property type="match status" value="1"/>
</dbReference>
<dbReference type="eggNOG" id="COG2114">
    <property type="taxonomic scope" value="Bacteria"/>
</dbReference>
<feature type="region of interest" description="Disordered" evidence="4">
    <location>
        <begin position="335"/>
        <end position="356"/>
    </location>
</feature>
<dbReference type="STRING" id="448385.sce9017"/>
<evidence type="ECO:0000256" key="4">
    <source>
        <dbReference type="SAM" id="MobiDB-lite"/>
    </source>
</evidence>
<dbReference type="KEGG" id="scl:sce9017"/>
<evidence type="ECO:0000259" key="5">
    <source>
        <dbReference type="PROSITE" id="PS50011"/>
    </source>
</evidence>
<dbReference type="InterPro" id="IPR019734">
    <property type="entry name" value="TPR_rpt"/>
</dbReference>
<gene>
    <name evidence="6" type="ordered locus">sce9017</name>
</gene>
<sequence>MIARDPFGWVGNTIGGKLLVDAVAGEGTFGVVYRATHLGFQEQVAVKCLKIPADLLPEERQSLLDTFEREARLLHRLSRRTTGIVQALDVSAATSPEGCWTPYIVMEWLEGETLAQHIEARRASGRAPYSVDEAIELLAPAVGALAMAHDERVSHRDVKPANLFLVETPGATTIKVVDFGIAKVIDASMPLSKALAETRRAVAAARGVSPSDTTQVLATSPTLHVFTPLYGAPEQFEPKLGATGPWTDVFALGLVLLQLASGKQPIDGRDWAELYLAAVDPRRRPSFAGLGVEASPALEAVVARAVAVEPAARFRDARELGEALASARAGSALRPPAAPLSAISPRADKASPRGPSAALLAAPAPADATKVAAPAGGATFAAPAGEYRVCTVLSAGIVAGDDGQEPLDPEQELELREACRELVRERVEALGGVVQGRSEGVVTALFGAPRASDNDAERAVRAGLELASLDAGSLPVQLPPRCRPRLRVGISTGRLFVSGATGRGAPVDASGEALKAAAQLQQAAVPGAVLIAQPTFRQVAGLFQVEPQGGGAPGFRVLKLASGSGAGSDFLGLDTRFIGRAGEVQRLSEALETVIAERRAMFVSVIGAGGVGRSRLLAEVRTRALSQAEPCAEPCIVLGAACSSLSMDASYHLAASLLRAHFRVQEGDARDVVRSMLASGVLGVDAGGEASGAPHPLALEDALAEVAAVLCPRPAAQAAPATAIVPDEGGAEVAKRVAAAVAMLLRAMAARGAVVVLLDDIHWADDASLDLFDDLAVRLSDAPLLLVGAARPELYERRPHWGEGKASHARLDLGPLPRRHIEDMARERLRLVARCSAEAIRALAERAEGNPLTLTETLYLLIDAGALERRLGEPWILHEEQLARLSLPATIQGIVQARLDRLDGEARAVLAQAAVVGRTFWKGAIDHLRGAVPLDGGGSSTADVLRRLRDQQIIQARDASTFPEDCEYVFAEAATQEIAYETLSLKVRRAMHREVAAWIDGVSAGRSPARAPRGLGEALAALHHDRGGDARSAALAYARAAASASSLGQNAEALRHFERAREIHASAADGAPARGSAARAPSAAAPGGDERRLFAWHERAALLLDVGDALRRAGRLDEAERAYLEARARILRVERRASAPPGQGPEAALFWDARVDFRLALVLKVRGATADARALVERAISLAERGGAAPETLPMYGLLAALHRRAGDLDACRAVALRSLRICRTLHRGDDRRRAAASQLLLALGTVFYSRGRLAQAERCYRQAARAVDERAYPEALGFALNGVAAVLFAKGDLGGAREVFARALALKERLGDLQAIASGHNNLAEVELRLARPHAALEHARRAVRLGEQAGAGADLPDAYRNLAAALLAAGHVGEALESGCAALRLAEGGGGRVYLADVALGLARICRAALRDASTRPRAEAAVAQLSASLAAHFGDGELAARAAECRALLSDP</sequence>
<dbReference type="InterPro" id="IPR008271">
    <property type="entry name" value="Ser/Thr_kinase_AS"/>
</dbReference>
<evidence type="ECO:0000256" key="1">
    <source>
        <dbReference type="ARBA" id="ARBA00004167"/>
    </source>
</evidence>
<keyword evidence="2" id="KW-0547">Nucleotide-binding</keyword>
<feature type="region of interest" description="Disordered" evidence="4">
    <location>
        <begin position="1067"/>
        <end position="1087"/>
    </location>
</feature>
<dbReference type="PANTHER" id="PTHR16305:SF28">
    <property type="entry name" value="GUANYLATE CYCLASE DOMAIN-CONTAINING PROTEIN"/>
    <property type="match status" value="1"/>
</dbReference>
<keyword evidence="6" id="KW-0418">Kinase</keyword>
<keyword evidence="6" id="KW-0808">Transferase</keyword>
<accession>A9G9I7</accession>
<dbReference type="PANTHER" id="PTHR16305">
    <property type="entry name" value="TESTICULAR SOLUBLE ADENYLYL CYCLASE"/>
    <property type="match status" value="1"/>
</dbReference>
<dbReference type="InterPro" id="IPR011990">
    <property type="entry name" value="TPR-like_helical_dom_sf"/>
</dbReference>
<dbReference type="eggNOG" id="COG0457">
    <property type="taxonomic scope" value="Bacteria"/>
</dbReference>
<dbReference type="eggNOG" id="COG3899">
    <property type="taxonomic scope" value="Bacteria"/>
</dbReference>
<dbReference type="GO" id="GO:0016020">
    <property type="term" value="C:membrane"/>
    <property type="evidence" value="ECO:0007669"/>
    <property type="project" value="UniProtKB-SubCell"/>
</dbReference>
<keyword evidence="3" id="KW-0067">ATP-binding</keyword>
<dbReference type="Pfam" id="PF13424">
    <property type="entry name" value="TPR_12"/>
    <property type="match status" value="1"/>
</dbReference>
<comment type="subcellular location">
    <subcellularLocation>
        <location evidence="1">Membrane</location>
        <topology evidence="1">Single-pass membrane protein</topology>
    </subcellularLocation>
</comment>
<dbReference type="SUPFAM" id="SSF55073">
    <property type="entry name" value="Nucleotide cyclase"/>
    <property type="match status" value="1"/>
</dbReference>
<dbReference type="InterPro" id="IPR000719">
    <property type="entry name" value="Prot_kinase_dom"/>
</dbReference>
<name>A9G9I7_SORC5</name>
<evidence type="ECO:0000256" key="3">
    <source>
        <dbReference type="ARBA" id="ARBA00022840"/>
    </source>
</evidence>
<dbReference type="SMART" id="SM00028">
    <property type="entry name" value="TPR"/>
    <property type="match status" value="7"/>
</dbReference>
<keyword evidence="7" id="KW-1185">Reference proteome</keyword>
<dbReference type="OrthoDB" id="5477369at2"/>
<dbReference type="Proteomes" id="UP000002139">
    <property type="component" value="Chromosome"/>
</dbReference>
<dbReference type="Gene3D" id="1.25.40.10">
    <property type="entry name" value="Tetratricopeptide repeat domain"/>
    <property type="match status" value="2"/>
</dbReference>
<dbReference type="PROSITE" id="PS50011">
    <property type="entry name" value="PROTEIN_KINASE_DOM"/>
    <property type="match status" value="1"/>
</dbReference>
<dbReference type="eggNOG" id="COG0515">
    <property type="taxonomic scope" value="Bacteria"/>
</dbReference>
<dbReference type="Gene3D" id="3.30.70.1230">
    <property type="entry name" value="Nucleotide cyclase"/>
    <property type="match status" value="1"/>
</dbReference>
<feature type="compositionally biased region" description="Low complexity" evidence="4">
    <location>
        <begin position="335"/>
        <end position="345"/>
    </location>
</feature>
<evidence type="ECO:0000256" key="2">
    <source>
        <dbReference type="ARBA" id="ARBA00022741"/>
    </source>
</evidence>
<protein>
    <submittedName>
        <fullName evidence="6">Protein kinase</fullName>
        <ecNumber evidence="6">2.7.11.1</ecNumber>
    </submittedName>
</protein>
<dbReference type="CDD" id="cd14014">
    <property type="entry name" value="STKc_PknB_like"/>
    <property type="match status" value="1"/>
</dbReference>
<evidence type="ECO:0000313" key="7">
    <source>
        <dbReference type="Proteomes" id="UP000002139"/>
    </source>
</evidence>
<dbReference type="BioCyc" id="SCEL448385:SCE_RS46195-MONOMER"/>
<dbReference type="InterPro" id="IPR011009">
    <property type="entry name" value="Kinase-like_dom_sf"/>
</dbReference>
<dbReference type="EMBL" id="AM746676">
    <property type="protein sequence ID" value="CAN99189.1"/>
    <property type="molecule type" value="Genomic_DNA"/>
</dbReference>
<dbReference type="GO" id="GO:0004016">
    <property type="term" value="F:adenylate cyclase activity"/>
    <property type="evidence" value="ECO:0007669"/>
    <property type="project" value="TreeGrafter"/>
</dbReference>
<dbReference type="Pfam" id="PF13191">
    <property type="entry name" value="AAA_16"/>
    <property type="match status" value="1"/>
</dbReference>
<dbReference type="InterPro" id="IPR029787">
    <property type="entry name" value="Nucleotide_cyclase"/>
</dbReference>
<evidence type="ECO:0000313" key="6">
    <source>
        <dbReference type="EMBL" id="CAN99189.1"/>
    </source>
</evidence>
<dbReference type="GO" id="GO:0005737">
    <property type="term" value="C:cytoplasm"/>
    <property type="evidence" value="ECO:0007669"/>
    <property type="project" value="TreeGrafter"/>
</dbReference>
<dbReference type="HOGENOM" id="CLU_250339_0_0_7"/>
<dbReference type="Gene3D" id="1.10.510.10">
    <property type="entry name" value="Transferase(Phosphotransferase) domain 1"/>
    <property type="match status" value="1"/>
</dbReference>
<proteinExistence type="predicted"/>
<dbReference type="Pfam" id="PF00069">
    <property type="entry name" value="Pkinase"/>
    <property type="match status" value="1"/>
</dbReference>
<dbReference type="SUPFAM" id="SSF52540">
    <property type="entry name" value="P-loop containing nucleoside triphosphate hydrolases"/>
    <property type="match status" value="1"/>
</dbReference>
<dbReference type="GO" id="GO:0004674">
    <property type="term" value="F:protein serine/threonine kinase activity"/>
    <property type="evidence" value="ECO:0007669"/>
    <property type="project" value="UniProtKB-EC"/>
</dbReference>